<keyword evidence="1 4" id="KW-0378">Hydrolase</keyword>
<gene>
    <name evidence="6" type="ORF">LJD61_04980</name>
</gene>
<protein>
    <submittedName>
        <fullName evidence="6">Patatin-like phospholipase family protein</fullName>
    </submittedName>
</protein>
<feature type="domain" description="PNPLA" evidence="5">
    <location>
        <begin position="6"/>
        <end position="188"/>
    </location>
</feature>
<comment type="caution">
    <text evidence="6">The sequence shown here is derived from an EMBL/GenBank/DDBJ whole genome shotgun (WGS) entry which is preliminary data.</text>
</comment>
<dbReference type="PANTHER" id="PTHR14226">
    <property type="entry name" value="NEUROPATHY TARGET ESTERASE/SWISS CHEESE D.MELANOGASTER"/>
    <property type="match status" value="1"/>
</dbReference>
<dbReference type="InterPro" id="IPR050301">
    <property type="entry name" value="NTE"/>
</dbReference>
<evidence type="ECO:0000256" key="4">
    <source>
        <dbReference type="PROSITE-ProRule" id="PRU01161"/>
    </source>
</evidence>
<dbReference type="SUPFAM" id="SSF52151">
    <property type="entry name" value="FabD/lysophospholipase-like"/>
    <property type="match status" value="1"/>
</dbReference>
<feature type="active site" description="Nucleophile" evidence="4">
    <location>
        <position position="39"/>
    </location>
</feature>
<accession>A0ABT1NCB4</accession>
<evidence type="ECO:0000313" key="6">
    <source>
        <dbReference type="EMBL" id="MCQ1528900.1"/>
    </source>
</evidence>
<organism evidence="6 7">
    <name type="scientific">Lutispora saccharofermentans</name>
    <dbReference type="NCBI Taxonomy" id="3024236"/>
    <lineage>
        <taxon>Bacteria</taxon>
        <taxon>Bacillati</taxon>
        <taxon>Bacillota</taxon>
        <taxon>Clostridia</taxon>
        <taxon>Lutisporales</taxon>
        <taxon>Lutisporaceae</taxon>
        <taxon>Lutispora</taxon>
    </lineage>
</organism>
<keyword evidence="2 4" id="KW-0442">Lipid degradation</keyword>
<evidence type="ECO:0000256" key="3">
    <source>
        <dbReference type="ARBA" id="ARBA00023098"/>
    </source>
</evidence>
<dbReference type="Proteomes" id="UP001651880">
    <property type="component" value="Unassembled WGS sequence"/>
</dbReference>
<feature type="active site" description="Proton acceptor" evidence="4">
    <location>
        <position position="175"/>
    </location>
</feature>
<dbReference type="PANTHER" id="PTHR14226:SF29">
    <property type="entry name" value="NEUROPATHY TARGET ESTERASE SWS"/>
    <property type="match status" value="1"/>
</dbReference>
<evidence type="ECO:0000313" key="7">
    <source>
        <dbReference type="Proteomes" id="UP001651880"/>
    </source>
</evidence>
<name>A0ABT1NCB4_9FIRM</name>
<evidence type="ECO:0000256" key="1">
    <source>
        <dbReference type="ARBA" id="ARBA00022801"/>
    </source>
</evidence>
<dbReference type="Gene3D" id="3.40.1090.10">
    <property type="entry name" value="Cytosolic phospholipase A2 catalytic domain"/>
    <property type="match status" value="1"/>
</dbReference>
<dbReference type="RefSeq" id="WP_255226413.1">
    <property type="nucleotide sequence ID" value="NZ_JAJEKE010000002.1"/>
</dbReference>
<proteinExistence type="predicted"/>
<dbReference type="InterPro" id="IPR016035">
    <property type="entry name" value="Acyl_Trfase/lysoPLipase"/>
</dbReference>
<dbReference type="CDD" id="cd07209">
    <property type="entry name" value="Pat_hypo_Ecoli_Z1214_like"/>
    <property type="match status" value="1"/>
</dbReference>
<dbReference type="Pfam" id="PF01734">
    <property type="entry name" value="Patatin"/>
    <property type="match status" value="1"/>
</dbReference>
<evidence type="ECO:0000256" key="2">
    <source>
        <dbReference type="ARBA" id="ARBA00022963"/>
    </source>
</evidence>
<feature type="short sequence motif" description="GXSXG" evidence="4">
    <location>
        <begin position="37"/>
        <end position="41"/>
    </location>
</feature>
<keyword evidence="7" id="KW-1185">Reference proteome</keyword>
<dbReference type="InterPro" id="IPR002641">
    <property type="entry name" value="PNPLA_dom"/>
</dbReference>
<evidence type="ECO:0000259" key="5">
    <source>
        <dbReference type="PROSITE" id="PS51635"/>
    </source>
</evidence>
<reference evidence="6 7" key="1">
    <citation type="submission" date="2021-10" db="EMBL/GenBank/DDBJ databases">
        <title>Lutispora strain m25 sp. nov., a thermophilic, non-spore-forming bacterium isolated from a lab-scale methanogenic bioreactor digesting anaerobic sludge.</title>
        <authorList>
            <person name="El Houari A."/>
            <person name="Mcdonald J."/>
        </authorList>
    </citation>
    <scope>NUCLEOTIDE SEQUENCE [LARGE SCALE GENOMIC DNA]</scope>
    <source>
        <strain evidence="7">m25</strain>
    </source>
</reference>
<feature type="short sequence motif" description="DGA/G" evidence="4">
    <location>
        <begin position="175"/>
        <end position="177"/>
    </location>
</feature>
<feature type="short sequence motif" description="GXGXXG" evidence="4">
    <location>
        <begin position="10"/>
        <end position="15"/>
    </location>
</feature>
<keyword evidence="3 4" id="KW-0443">Lipid metabolism</keyword>
<sequence length="436" mass="48685">MNGYGLVLGGGGAKGSYEIGVWKALHELDIPIIGVAGTSVGALNGAMVVQGDYDKAFDLWTTISVETVISMNKAISELDSRKKAEEIKKLIIAAVNSGGLDVTPLKKLLASTIDEDKIRKSGMDFGVVTFSLTDLKPVSIFIEEIPEGQLVDYLLASASFPAFKPMEIGGKKYIDGALYDNVPVSLMLQKKIYNVISVDISGIGIVRKIKDKNLKLIEIKNSENLGPVLEFSIERAKRNIEIGYYDAMKAFGRYKGKYYYLTDTSSNMELDEDDIKLVYRCLGIDWDKRFSPQNRFIIYKLIRDLKNYCRDKKFKNTEGVISAAAEITAEALEIERPKPYSLQSLIDAIIDKYNCEKKDISYENFSKLMDDESWGGDKGSLSEKVKKITFESRHAALYKADINDISDKAILYRRLLAIAFPKICIANIFIALLTND</sequence>
<dbReference type="EMBL" id="JAJEKE010000002">
    <property type="protein sequence ID" value="MCQ1528900.1"/>
    <property type="molecule type" value="Genomic_DNA"/>
</dbReference>
<dbReference type="PROSITE" id="PS51635">
    <property type="entry name" value="PNPLA"/>
    <property type="match status" value="1"/>
</dbReference>